<proteinExistence type="predicted"/>
<sequence>MGALPITIDSPLGAMREYRHDSLLITSTMKTLLSSLLFLCLACVTVECCLAEGKTTRPDQMLNHRYEDFPVGSTVVIRKTESLNDEVKKETLYRLRVTEEGVMRDYLQADGETVKRSERKPINFSFFPVENQDFGHETLVVDGEEIRCRIHGALDETNTGSTADILFGDPDDEVQKDFQQVQIYLNPEWKKNSPVPFREMTVVRRNLAMPPDAVAAGVYYYHSNADGERGDDWYQAFVMQIDTLKASVTVGDSELVCTKETGSITAKTDGPQKTISITRYLSPKILGNVVWEVQSAEPQPGQKISMEERVVSFSTP</sequence>
<organism evidence="1 2">
    <name type="scientific">Calycomorphotria hydatis</name>
    <dbReference type="NCBI Taxonomy" id="2528027"/>
    <lineage>
        <taxon>Bacteria</taxon>
        <taxon>Pseudomonadati</taxon>
        <taxon>Planctomycetota</taxon>
        <taxon>Planctomycetia</taxon>
        <taxon>Planctomycetales</taxon>
        <taxon>Planctomycetaceae</taxon>
        <taxon>Calycomorphotria</taxon>
    </lineage>
</organism>
<dbReference type="AlphaFoldDB" id="A0A517T471"/>
<evidence type="ECO:0000313" key="1">
    <source>
        <dbReference type="EMBL" id="QDT63174.1"/>
    </source>
</evidence>
<dbReference type="KEGG" id="chya:V22_03920"/>
<gene>
    <name evidence="1" type="ORF">V22_03920</name>
</gene>
<reference evidence="1 2" key="1">
    <citation type="submission" date="2019-02" db="EMBL/GenBank/DDBJ databases">
        <title>Deep-cultivation of Planctomycetes and their phenomic and genomic characterization uncovers novel biology.</title>
        <authorList>
            <person name="Wiegand S."/>
            <person name="Jogler M."/>
            <person name="Boedeker C."/>
            <person name="Pinto D."/>
            <person name="Vollmers J."/>
            <person name="Rivas-Marin E."/>
            <person name="Kohn T."/>
            <person name="Peeters S.H."/>
            <person name="Heuer A."/>
            <person name="Rast P."/>
            <person name="Oberbeckmann S."/>
            <person name="Bunk B."/>
            <person name="Jeske O."/>
            <person name="Meyerdierks A."/>
            <person name="Storesund J.E."/>
            <person name="Kallscheuer N."/>
            <person name="Luecker S."/>
            <person name="Lage O.M."/>
            <person name="Pohl T."/>
            <person name="Merkel B.J."/>
            <person name="Hornburger P."/>
            <person name="Mueller R.-W."/>
            <person name="Bruemmer F."/>
            <person name="Labrenz M."/>
            <person name="Spormann A.M."/>
            <person name="Op den Camp H."/>
            <person name="Overmann J."/>
            <person name="Amann R."/>
            <person name="Jetten M.S.M."/>
            <person name="Mascher T."/>
            <person name="Medema M.H."/>
            <person name="Devos D.P."/>
            <person name="Kaster A.-K."/>
            <person name="Ovreas L."/>
            <person name="Rohde M."/>
            <person name="Galperin M.Y."/>
            <person name="Jogler C."/>
        </authorList>
    </citation>
    <scope>NUCLEOTIDE SEQUENCE [LARGE SCALE GENOMIC DNA]</scope>
    <source>
        <strain evidence="1 2">V22</strain>
    </source>
</reference>
<name>A0A517T471_9PLAN</name>
<dbReference type="Proteomes" id="UP000319976">
    <property type="component" value="Chromosome"/>
</dbReference>
<keyword evidence="2" id="KW-1185">Reference proteome</keyword>
<dbReference type="EMBL" id="CP036316">
    <property type="protein sequence ID" value="QDT63174.1"/>
    <property type="molecule type" value="Genomic_DNA"/>
</dbReference>
<accession>A0A517T471</accession>
<protein>
    <submittedName>
        <fullName evidence="1">Uncharacterized protein</fullName>
    </submittedName>
</protein>
<evidence type="ECO:0000313" key="2">
    <source>
        <dbReference type="Proteomes" id="UP000319976"/>
    </source>
</evidence>